<evidence type="ECO:0000256" key="1">
    <source>
        <dbReference type="SAM" id="Phobius"/>
    </source>
</evidence>
<accession>A0A437JDP1</accession>
<dbReference type="Proteomes" id="UP000282977">
    <property type="component" value="Unassembled WGS sequence"/>
</dbReference>
<protein>
    <submittedName>
        <fullName evidence="2">DUF485 domain-containing protein</fullName>
    </submittedName>
</protein>
<keyword evidence="1" id="KW-0472">Membrane</keyword>
<feature type="transmembrane region" description="Helical" evidence="1">
    <location>
        <begin position="25"/>
        <end position="46"/>
    </location>
</feature>
<dbReference type="AlphaFoldDB" id="A0A437JDP1"/>
<gene>
    <name evidence="2" type="ORF">ENE74_03535</name>
</gene>
<dbReference type="GO" id="GO:0005886">
    <property type="term" value="C:plasma membrane"/>
    <property type="evidence" value="ECO:0007669"/>
    <property type="project" value="TreeGrafter"/>
</dbReference>
<dbReference type="InterPro" id="IPR052959">
    <property type="entry name" value="Inner_membrane_assoc"/>
</dbReference>
<keyword evidence="3" id="KW-1185">Reference proteome</keyword>
<name>A0A437JDP1_9SPHN</name>
<reference evidence="2 3" key="1">
    <citation type="submission" date="2019-01" db="EMBL/GenBank/DDBJ databases">
        <authorList>
            <person name="Chen W.-M."/>
        </authorList>
    </citation>
    <scope>NUCLEOTIDE SEQUENCE [LARGE SCALE GENOMIC DNA]</scope>
    <source>
        <strain evidence="2 3">TLA-22</strain>
    </source>
</reference>
<evidence type="ECO:0000313" key="3">
    <source>
        <dbReference type="Proteomes" id="UP000282977"/>
    </source>
</evidence>
<dbReference type="PANTHER" id="PTHR38598:SF1">
    <property type="entry name" value="INNER MEMBRANE PROTEIN YJCH"/>
    <property type="match status" value="1"/>
</dbReference>
<organism evidence="2 3">
    <name type="scientific">Sphingobium algorifonticola</name>
    <dbReference type="NCBI Taxonomy" id="2008318"/>
    <lineage>
        <taxon>Bacteria</taxon>
        <taxon>Pseudomonadati</taxon>
        <taxon>Pseudomonadota</taxon>
        <taxon>Alphaproteobacteria</taxon>
        <taxon>Sphingomonadales</taxon>
        <taxon>Sphingomonadaceae</taxon>
        <taxon>Sphingobium</taxon>
    </lineage>
</organism>
<dbReference type="EMBL" id="RZUL01000001">
    <property type="protein sequence ID" value="RVT44021.1"/>
    <property type="molecule type" value="Genomic_DNA"/>
</dbReference>
<feature type="transmembrane region" description="Helical" evidence="1">
    <location>
        <begin position="66"/>
        <end position="83"/>
    </location>
</feature>
<dbReference type="Pfam" id="PF04341">
    <property type="entry name" value="DUF485"/>
    <property type="match status" value="1"/>
</dbReference>
<dbReference type="OrthoDB" id="5297034at2"/>
<proteinExistence type="predicted"/>
<keyword evidence="1" id="KW-1133">Transmembrane helix</keyword>
<evidence type="ECO:0000313" key="2">
    <source>
        <dbReference type="EMBL" id="RVT44021.1"/>
    </source>
</evidence>
<dbReference type="RefSeq" id="WP_127689554.1">
    <property type="nucleotide sequence ID" value="NZ_RZUL01000001.1"/>
</dbReference>
<dbReference type="InterPro" id="IPR007436">
    <property type="entry name" value="DUF485"/>
</dbReference>
<sequence>MHDDVIARLDADPRYHALVRRRSRLGWLLAVIILGAFTAFTLLMAFQKAWMASPIGAGVTSVGVPIGMGLILFAIMLTGLYVWRSNSVYDREMAQILAQAQAQSRAPA</sequence>
<comment type="caution">
    <text evidence="2">The sequence shown here is derived from an EMBL/GenBank/DDBJ whole genome shotgun (WGS) entry which is preliminary data.</text>
</comment>
<keyword evidence="1" id="KW-0812">Transmembrane</keyword>
<dbReference type="PANTHER" id="PTHR38598">
    <property type="entry name" value="INNER MEMBRANE PROTEIN YJCH"/>
    <property type="match status" value="1"/>
</dbReference>